<protein>
    <submittedName>
        <fullName evidence="2">Uncharacterized protein</fullName>
    </submittedName>
</protein>
<dbReference type="KEGG" id="bgh:BDBG_17231"/>
<feature type="compositionally biased region" description="Basic and acidic residues" evidence="1">
    <location>
        <begin position="44"/>
        <end position="59"/>
    </location>
</feature>
<dbReference type="EMBL" id="GG657457">
    <property type="protein sequence ID" value="OAT09488.1"/>
    <property type="molecule type" value="Genomic_DNA"/>
</dbReference>
<organism evidence="2 3">
    <name type="scientific">Blastomyces gilchristii (strain SLH14081)</name>
    <name type="common">Blastomyces dermatitidis</name>
    <dbReference type="NCBI Taxonomy" id="559298"/>
    <lineage>
        <taxon>Eukaryota</taxon>
        <taxon>Fungi</taxon>
        <taxon>Dikarya</taxon>
        <taxon>Ascomycota</taxon>
        <taxon>Pezizomycotina</taxon>
        <taxon>Eurotiomycetes</taxon>
        <taxon>Eurotiomycetidae</taxon>
        <taxon>Onygenales</taxon>
        <taxon>Ajellomycetaceae</taxon>
        <taxon>Blastomyces</taxon>
    </lineage>
</organism>
<dbReference type="Proteomes" id="UP000002038">
    <property type="component" value="Unassembled WGS sequence"/>
</dbReference>
<dbReference type="VEuPathDB" id="FungiDB:BDBG_17231"/>
<evidence type="ECO:0000313" key="3">
    <source>
        <dbReference type="Proteomes" id="UP000002038"/>
    </source>
</evidence>
<evidence type="ECO:0000256" key="1">
    <source>
        <dbReference type="SAM" id="MobiDB-lite"/>
    </source>
</evidence>
<keyword evidence="3" id="KW-1185">Reference proteome</keyword>
<reference evidence="3" key="1">
    <citation type="journal article" date="2015" name="PLoS Genet.">
        <title>The dynamic genome and transcriptome of the human fungal pathogen Blastomyces and close relative Emmonsia.</title>
        <authorList>
            <person name="Munoz J.F."/>
            <person name="Gauthier G.M."/>
            <person name="Desjardins C.A."/>
            <person name="Gallo J.E."/>
            <person name="Holder J."/>
            <person name="Sullivan T.D."/>
            <person name="Marty A.J."/>
            <person name="Carmen J.C."/>
            <person name="Chen Z."/>
            <person name="Ding L."/>
            <person name="Gujja S."/>
            <person name="Magrini V."/>
            <person name="Misas E."/>
            <person name="Mitreva M."/>
            <person name="Priest M."/>
            <person name="Saif S."/>
            <person name="Whiston E.A."/>
            <person name="Young S."/>
            <person name="Zeng Q."/>
            <person name="Goldman W.E."/>
            <person name="Mardis E.R."/>
            <person name="Taylor J.W."/>
            <person name="McEwen J.G."/>
            <person name="Clay O.K."/>
            <person name="Klein B.S."/>
            <person name="Cuomo C.A."/>
        </authorList>
    </citation>
    <scope>NUCLEOTIDE SEQUENCE [LARGE SCALE GENOMIC DNA]</scope>
    <source>
        <strain evidence="3">SLH14081</strain>
    </source>
</reference>
<feature type="region of interest" description="Disordered" evidence="1">
    <location>
        <begin position="40"/>
        <end position="67"/>
    </location>
</feature>
<name>A0A179UQK6_BLAGS</name>
<gene>
    <name evidence="2" type="ORF">BDBG_17231</name>
</gene>
<sequence length="108" mass="10652">IELLRVTVSEIKLSSGSSLNDHTGSYTTVLAEGGGGVATAVRGAGDRPDADSPAGRRDNTPLQGTATTAAAAREAGGDVAMGVVLPQLIDATVSNLAFLTVTEAAAAS</sequence>
<dbReference type="RefSeq" id="XP_031578850.1">
    <property type="nucleotide sequence ID" value="XM_031725002.1"/>
</dbReference>
<evidence type="ECO:0000313" key="2">
    <source>
        <dbReference type="EMBL" id="OAT09488.1"/>
    </source>
</evidence>
<feature type="non-terminal residue" evidence="2">
    <location>
        <position position="1"/>
    </location>
</feature>
<accession>A0A179UQK6</accession>
<dbReference type="AlphaFoldDB" id="A0A179UQK6"/>
<dbReference type="GeneID" id="42529022"/>
<proteinExistence type="predicted"/>